<accession>A0A2N5M5H8</accession>
<name>A0A2N5M5H8_9BACI</name>
<comment type="caution">
    <text evidence="1">The sequence shown here is derived from an EMBL/GenBank/DDBJ whole genome shotgun (WGS) entry which is preliminary data.</text>
</comment>
<gene>
    <name evidence="1" type="ORF">CUU66_11925</name>
</gene>
<keyword evidence="2" id="KW-1185">Reference proteome</keyword>
<dbReference type="PROSITE" id="PS51257">
    <property type="entry name" value="PROKAR_LIPOPROTEIN"/>
    <property type="match status" value="1"/>
</dbReference>
<evidence type="ECO:0000313" key="2">
    <source>
        <dbReference type="Proteomes" id="UP000234748"/>
    </source>
</evidence>
<evidence type="ECO:0000313" key="1">
    <source>
        <dbReference type="EMBL" id="PLT29609.1"/>
    </source>
</evidence>
<organism evidence="1 2">
    <name type="scientific">Peribacillus deserti</name>
    <dbReference type="NCBI Taxonomy" id="673318"/>
    <lineage>
        <taxon>Bacteria</taxon>
        <taxon>Bacillati</taxon>
        <taxon>Bacillota</taxon>
        <taxon>Bacilli</taxon>
        <taxon>Bacillales</taxon>
        <taxon>Bacillaceae</taxon>
        <taxon>Peribacillus</taxon>
    </lineage>
</organism>
<evidence type="ECO:0008006" key="3">
    <source>
        <dbReference type="Google" id="ProtNLM"/>
    </source>
</evidence>
<sequence>MINTMKSSFAKSKAVFCPLILFGCRYSYEGPSISLRITPAAEGEILLITYAFRFTMNSWNGSELSGGLQ</sequence>
<reference evidence="1 2" key="1">
    <citation type="submission" date="2017-11" db="EMBL/GenBank/DDBJ databases">
        <title>Comparitive Functional Genomics of Dry Heat Resistant strains isolated from the Viking Spacecraft.</title>
        <authorList>
            <person name="Seuylemezian A."/>
            <person name="Cooper K."/>
            <person name="Vaishampayan P."/>
        </authorList>
    </citation>
    <scope>NUCLEOTIDE SEQUENCE [LARGE SCALE GENOMIC DNA]</scope>
    <source>
        <strain evidence="1 2">V1-29</strain>
    </source>
</reference>
<dbReference type="AlphaFoldDB" id="A0A2N5M5H8"/>
<dbReference type="EMBL" id="PGUY01000037">
    <property type="protein sequence ID" value="PLT29609.1"/>
    <property type="molecule type" value="Genomic_DNA"/>
</dbReference>
<proteinExistence type="predicted"/>
<protein>
    <recommendedName>
        <fullName evidence="3">Lipoprotein</fullName>
    </recommendedName>
</protein>
<dbReference type="Proteomes" id="UP000234748">
    <property type="component" value="Unassembled WGS sequence"/>
</dbReference>